<dbReference type="Pfam" id="PF01451">
    <property type="entry name" value="LMWPc"/>
    <property type="match status" value="1"/>
</dbReference>
<dbReference type="AlphaFoldDB" id="A0A6J7BJ02"/>
<protein>
    <recommendedName>
        <fullName evidence="2">protein-tyrosine-phosphatase</fullName>
        <ecNumber evidence="2">3.1.3.48</ecNumber>
    </recommendedName>
</protein>
<dbReference type="CDD" id="cd16343">
    <property type="entry name" value="LMWPTP"/>
    <property type="match status" value="1"/>
</dbReference>
<dbReference type="GO" id="GO:0004725">
    <property type="term" value="F:protein tyrosine phosphatase activity"/>
    <property type="evidence" value="ECO:0007669"/>
    <property type="project" value="UniProtKB-EC"/>
</dbReference>
<keyword evidence="4" id="KW-0904">Protein phosphatase</keyword>
<dbReference type="PRINTS" id="PR00719">
    <property type="entry name" value="LMWPTPASE"/>
</dbReference>
<dbReference type="Gene3D" id="3.40.50.2300">
    <property type="match status" value="1"/>
</dbReference>
<dbReference type="InterPro" id="IPR050438">
    <property type="entry name" value="LMW_PTPase"/>
</dbReference>
<dbReference type="InterPro" id="IPR023485">
    <property type="entry name" value="Ptyr_pPase"/>
</dbReference>
<dbReference type="PANTHER" id="PTHR11717">
    <property type="entry name" value="LOW MOLECULAR WEIGHT PROTEIN TYROSINE PHOSPHATASE"/>
    <property type="match status" value="1"/>
</dbReference>
<dbReference type="EMBL" id="CAFBAA010000049">
    <property type="protein sequence ID" value="CAB4845185.1"/>
    <property type="molecule type" value="Genomic_DNA"/>
</dbReference>
<evidence type="ECO:0000313" key="6">
    <source>
        <dbReference type="EMBL" id="CAB4845185.1"/>
    </source>
</evidence>
<comment type="similarity">
    <text evidence="1">Belongs to the low molecular weight phosphotyrosine protein phosphatase family.</text>
</comment>
<dbReference type="InterPro" id="IPR017867">
    <property type="entry name" value="Tyr_phospatase_low_mol_wt"/>
</dbReference>
<evidence type="ECO:0000256" key="4">
    <source>
        <dbReference type="ARBA" id="ARBA00022912"/>
    </source>
</evidence>
<evidence type="ECO:0000256" key="3">
    <source>
        <dbReference type="ARBA" id="ARBA00022801"/>
    </source>
</evidence>
<sequence length="191" mass="21557">MFLQVRLAGKPGRLSLWEKSLAWDCAYHRGVAPSLAPFGQQPRVMSVCSGNICRSPSMEAAIRHYFPGIDHGSSGTGNWHVGEGASREAVATWEDRGYRHEHRAQQFHPKFFAEYDLILVADSGHMETLRGLAPNAEALGKIHFLREFDLEANGELDLADPYYGSRKDYEDVFDIIERSVIELHRQLSTEI</sequence>
<reference evidence="6" key="1">
    <citation type="submission" date="2020-05" db="EMBL/GenBank/DDBJ databases">
        <authorList>
            <person name="Chiriac C."/>
            <person name="Salcher M."/>
            <person name="Ghai R."/>
            <person name="Kavagutti S V."/>
        </authorList>
    </citation>
    <scope>NUCLEOTIDE SEQUENCE</scope>
</reference>
<evidence type="ECO:0000256" key="2">
    <source>
        <dbReference type="ARBA" id="ARBA00013064"/>
    </source>
</evidence>
<dbReference type="PANTHER" id="PTHR11717:SF7">
    <property type="entry name" value="LOW MOLECULAR WEIGHT PHOSPHOTYROSINE PROTEIN PHOSPHATASE"/>
    <property type="match status" value="1"/>
</dbReference>
<organism evidence="6">
    <name type="scientific">freshwater metagenome</name>
    <dbReference type="NCBI Taxonomy" id="449393"/>
    <lineage>
        <taxon>unclassified sequences</taxon>
        <taxon>metagenomes</taxon>
        <taxon>ecological metagenomes</taxon>
    </lineage>
</organism>
<gene>
    <name evidence="6" type="ORF">UFOPK3266_01455</name>
</gene>
<dbReference type="InterPro" id="IPR036196">
    <property type="entry name" value="Ptyr_pPase_sf"/>
</dbReference>
<evidence type="ECO:0000259" key="5">
    <source>
        <dbReference type="SMART" id="SM00226"/>
    </source>
</evidence>
<accession>A0A6J7BJ02</accession>
<keyword evidence="3" id="KW-0378">Hydrolase</keyword>
<evidence type="ECO:0000256" key="1">
    <source>
        <dbReference type="ARBA" id="ARBA00011063"/>
    </source>
</evidence>
<dbReference type="SMART" id="SM00226">
    <property type="entry name" value="LMWPc"/>
    <property type="match status" value="1"/>
</dbReference>
<feature type="domain" description="Phosphotyrosine protein phosphatase I" evidence="5">
    <location>
        <begin position="42"/>
        <end position="186"/>
    </location>
</feature>
<dbReference type="EC" id="3.1.3.48" evidence="2"/>
<name>A0A6J7BJ02_9ZZZZ</name>
<proteinExistence type="inferred from homology"/>
<dbReference type="SUPFAM" id="SSF52788">
    <property type="entry name" value="Phosphotyrosine protein phosphatases I"/>
    <property type="match status" value="1"/>
</dbReference>